<accession>A0A5N8WNG6</accession>
<gene>
    <name evidence="2" type="ORF">FPZ41_10525</name>
</gene>
<dbReference type="Proteomes" id="UP000373149">
    <property type="component" value="Unassembled WGS sequence"/>
</dbReference>
<name>A0A5N8WNG6_9ACTN</name>
<dbReference type="AlphaFoldDB" id="A0A5N8WNG6"/>
<reference evidence="2 3" key="1">
    <citation type="submission" date="2019-09" db="EMBL/GenBank/DDBJ databases">
        <authorList>
            <person name="Duangmal K."/>
            <person name="Teo W.F.A."/>
            <person name="Lipun K."/>
        </authorList>
    </citation>
    <scope>NUCLEOTIDE SEQUENCE [LARGE SCALE GENOMIC DNA]</scope>
    <source>
        <strain evidence="2 3">K1PN6</strain>
    </source>
</reference>
<evidence type="ECO:0000313" key="2">
    <source>
        <dbReference type="EMBL" id="MPY48981.1"/>
    </source>
</evidence>
<dbReference type="RefSeq" id="WP_322620061.1">
    <property type="nucleotide sequence ID" value="NZ_JBFBAN010000061.1"/>
</dbReference>
<keyword evidence="3" id="KW-1185">Reference proteome</keyword>
<evidence type="ECO:0000256" key="1">
    <source>
        <dbReference type="SAM" id="MobiDB-lite"/>
    </source>
</evidence>
<protein>
    <submittedName>
        <fullName evidence="2">Uncharacterized protein</fullName>
    </submittedName>
</protein>
<evidence type="ECO:0000313" key="3">
    <source>
        <dbReference type="Proteomes" id="UP000373149"/>
    </source>
</evidence>
<organism evidence="2 3">
    <name type="scientific">Streptomyces acidicola</name>
    <dbReference type="NCBI Taxonomy" id="2596892"/>
    <lineage>
        <taxon>Bacteria</taxon>
        <taxon>Bacillati</taxon>
        <taxon>Actinomycetota</taxon>
        <taxon>Actinomycetes</taxon>
        <taxon>Kitasatosporales</taxon>
        <taxon>Streptomycetaceae</taxon>
        <taxon>Streptomyces</taxon>
    </lineage>
</organism>
<comment type="caution">
    <text evidence="2">The sequence shown here is derived from an EMBL/GenBank/DDBJ whole genome shotgun (WGS) entry which is preliminary data.</text>
</comment>
<sequence>MNLTPMPVSQVQVVLSDCSAHDAGLLFDTLCTCFSSDRCVGEEPHEADRDRPTVWTGTFDLLDDPAHPTGHPHEPHPVPLSGPVLADVQGSPLAVRHLREALEESFTVQEVGAIPGDQEVQVQLVLEGRAARTPFTRTTG</sequence>
<proteinExistence type="predicted"/>
<feature type="region of interest" description="Disordered" evidence="1">
    <location>
        <begin position="62"/>
        <end position="85"/>
    </location>
</feature>
<dbReference type="EMBL" id="VMNX01000026">
    <property type="protein sequence ID" value="MPY48981.1"/>
    <property type="molecule type" value="Genomic_DNA"/>
</dbReference>